<name>A0A7H1B0D2_9ACTN</name>
<comment type="subcellular location">
    <subcellularLocation>
        <location evidence="1">Cell membrane</location>
        <topology evidence="1">Multi-pass membrane protein</topology>
    </subcellularLocation>
</comment>
<dbReference type="PANTHER" id="PTHR43528:SF1">
    <property type="entry name" value="ALPHA-KETOGLUTARATE PERMEASE"/>
    <property type="match status" value="1"/>
</dbReference>
<feature type="transmembrane region" description="Helical" evidence="12">
    <location>
        <begin position="117"/>
        <end position="135"/>
    </location>
</feature>
<keyword evidence="5 12" id="KW-0812">Transmembrane</keyword>
<comment type="similarity">
    <text evidence="2">Belongs to the major facilitator superfamily. Metabolite:H+ Symporter (MHS) family (TC 2.A.1.6) family.</text>
</comment>
<keyword evidence="3" id="KW-0813">Transport</keyword>
<evidence type="ECO:0000256" key="2">
    <source>
        <dbReference type="ARBA" id="ARBA00008240"/>
    </source>
</evidence>
<dbReference type="PROSITE" id="PS50850">
    <property type="entry name" value="MFS"/>
    <property type="match status" value="1"/>
</dbReference>
<keyword evidence="7 12" id="KW-1133">Transmembrane helix</keyword>
<dbReference type="EMBL" id="CP061281">
    <property type="protein sequence ID" value="QNS02187.1"/>
    <property type="molecule type" value="Genomic_DNA"/>
</dbReference>
<evidence type="ECO:0000256" key="8">
    <source>
        <dbReference type="ARBA" id="ARBA00023136"/>
    </source>
</evidence>
<feature type="transmembrane region" description="Helical" evidence="12">
    <location>
        <begin position="182"/>
        <end position="205"/>
    </location>
</feature>
<feature type="transmembrane region" description="Helical" evidence="12">
    <location>
        <begin position="54"/>
        <end position="75"/>
    </location>
</feature>
<dbReference type="InterPro" id="IPR005829">
    <property type="entry name" value="Sugar_transporter_CS"/>
</dbReference>
<dbReference type="InterPro" id="IPR011701">
    <property type="entry name" value="MFS"/>
</dbReference>
<evidence type="ECO:0000256" key="6">
    <source>
        <dbReference type="ARBA" id="ARBA00022847"/>
    </source>
</evidence>
<evidence type="ECO:0000256" key="1">
    <source>
        <dbReference type="ARBA" id="ARBA00004651"/>
    </source>
</evidence>
<feature type="transmembrane region" description="Helical" evidence="12">
    <location>
        <begin position="337"/>
        <end position="356"/>
    </location>
</feature>
<dbReference type="KEGG" id="sxn:IAG42_00190"/>
<reference evidence="14 15" key="1">
    <citation type="submission" date="2020-09" db="EMBL/GenBank/DDBJ databases">
        <title>A novel species.</title>
        <authorList>
            <person name="Gao J."/>
        </authorList>
    </citation>
    <scope>NUCLEOTIDE SEQUENCE [LARGE SCALE GENOMIC DNA]</scope>
    <source>
        <strain evidence="14 15">CRXT-Y-14</strain>
    </source>
</reference>
<dbReference type="InterPro" id="IPR036259">
    <property type="entry name" value="MFS_trans_sf"/>
</dbReference>
<evidence type="ECO:0000256" key="7">
    <source>
        <dbReference type="ARBA" id="ARBA00022989"/>
    </source>
</evidence>
<dbReference type="PANTHER" id="PTHR43528">
    <property type="entry name" value="ALPHA-KETOGLUTARATE PERMEASE"/>
    <property type="match status" value="1"/>
</dbReference>
<feature type="transmembrane region" description="Helical" evidence="12">
    <location>
        <begin position="217"/>
        <end position="238"/>
    </location>
</feature>
<organism evidence="14 15">
    <name type="scientific">Streptomyces xanthii</name>
    <dbReference type="NCBI Taxonomy" id="2768069"/>
    <lineage>
        <taxon>Bacteria</taxon>
        <taxon>Bacillati</taxon>
        <taxon>Actinomycetota</taxon>
        <taxon>Actinomycetes</taxon>
        <taxon>Kitasatosporales</taxon>
        <taxon>Streptomycetaceae</taxon>
        <taxon>Streptomyces</taxon>
    </lineage>
</organism>
<feature type="transmembrane region" description="Helical" evidence="12">
    <location>
        <begin position="401"/>
        <end position="423"/>
    </location>
</feature>
<accession>A0A7H1B0D2</accession>
<dbReference type="GO" id="GO:0015293">
    <property type="term" value="F:symporter activity"/>
    <property type="evidence" value="ECO:0007669"/>
    <property type="project" value="UniProtKB-KW"/>
</dbReference>
<dbReference type="Proteomes" id="UP000516428">
    <property type="component" value="Chromosome"/>
</dbReference>
<evidence type="ECO:0000256" key="9">
    <source>
        <dbReference type="ARBA" id="ARBA00037295"/>
    </source>
</evidence>
<feature type="transmembrane region" description="Helical" evidence="12">
    <location>
        <begin position="362"/>
        <end position="389"/>
    </location>
</feature>
<proteinExistence type="inferred from homology"/>
<dbReference type="Pfam" id="PF07690">
    <property type="entry name" value="MFS_1"/>
    <property type="match status" value="1"/>
</dbReference>
<dbReference type="SUPFAM" id="SSF103473">
    <property type="entry name" value="MFS general substrate transporter"/>
    <property type="match status" value="1"/>
</dbReference>
<dbReference type="RefSeq" id="WP_188334942.1">
    <property type="nucleotide sequence ID" value="NZ_CP061281.1"/>
</dbReference>
<evidence type="ECO:0000259" key="13">
    <source>
        <dbReference type="PROSITE" id="PS50850"/>
    </source>
</evidence>
<comment type="function">
    <text evidence="9">May be a proton symporter involved in the uptake of osmolytes such as proline and glycine betaine.</text>
</comment>
<dbReference type="FunFam" id="1.20.1250.20:FF:000001">
    <property type="entry name" value="Dicarboxylate MFS transporter"/>
    <property type="match status" value="1"/>
</dbReference>
<keyword evidence="15" id="KW-1185">Reference proteome</keyword>
<feature type="transmembrane region" description="Helical" evidence="12">
    <location>
        <begin position="307"/>
        <end position="325"/>
    </location>
</feature>
<evidence type="ECO:0000256" key="5">
    <source>
        <dbReference type="ARBA" id="ARBA00022692"/>
    </source>
</evidence>
<evidence type="ECO:0000256" key="10">
    <source>
        <dbReference type="ARBA" id="ARBA00039918"/>
    </source>
</evidence>
<evidence type="ECO:0000313" key="15">
    <source>
        <dbReference type="Proteomes" id="UP000516428"/>
    </source>
</evidence>
<dbReference type="InterPro" id="IPR020846">
    <property type="entry name" value="MFS_dom"/>
</dbReference>
<dbReference type="Gene3D" id="1.20.1250.20">
    <property type="entry name" value="MFS general substrate transporter like domains"/>
    <property type="match status" value="2"/>
</dbReference>
<feature type="region of interest" description="Disordered" evidence="11">
    <location>
        <begin position="1"/>
        <end position="35"/>
    </location>
</feature>
<protein>
    <recommendedName>
        <fullName evidence="10">Putative proline/betaine transporter</fullName>
    </recommendedName>
</protein>
<sequence>MTDETTQYRPRPRDAEGAAGGTAEDTAGGAGDTGREADPAGLRKVMVAAGLGHFVEWFDFGIYGTLAVILAHHFFPSGNPQAELLSTFAVFGAGFVMRPLGGLFFGSLGDRIGRQRTLAIVVLATSASTLAMGLLPTHATVGALAPVLLVLCRLLQGFAAGGESAGATTLLAEYAPERRRGFVTSWIDASGFAAFVAGSGIVLLLSATLPGDAMDDWGWRLPFLLAAPLGIAGVYLRTRLEDSPEFRKLKSEGNHSRSPLRESFATARTAMLLCTGFMLVKAVGHWALQTFMPGYLQTTLEFSRVQAFAITTAGLFVVAAAVPFMGALSDRVGRKPLLITGCAGFVLLSWPAFWLLSRGNAVLAGVAMIVLGLCIAAFDGAISAALAELFPTRVRYGAMAVSYNLATALFGGMTPYFATWLIGASGYDLSPAFYLMVVALVSGAVVLRARETAPLRPAA</sequence>
<feature type="transmembrane region" description="Helical" evidence="12">
    <location>
        <begin position="141"/>
        <end position="161"/>
    </location>
</feature>
<evidence type="ECO:0000256" key="12">
    <source>
        <dbReference type="SAM" id="Phobius"/>
    </source>
</evidence>
<feature type="domain" description="Major facilitator superfamily (MFS) profile" evidence="13">
    <location>
        <begin position="45"/>
        <end position="454"/>
    </location>
</feature>
<evidence type="ECO:0000256" key="3">
    <source>
        <dbReference type="ARBA" id="ARBA00022448"/>
    </source>
</evidence>
<feature type="transmembrane region" description="Helical" evidence="12">
    <location>
        <begin position="429"/>
        <end position="447"/>
    </location>
</feature>
<evidence type="ECO:0000313" key="14">
    <source>
        <dbReference type="EMBL" id="QNS02187.1"/>
    </source>
</evidence>
<keyword evidence="4" id="KW-1003">Cell membrane</keyword>
<dbReference type="PROSITE" id="PS00216">
    <property type="entry name" value="SUGAR_TRANSPORT_1"/>
    <property type="match status" value="1"/>
</dbReference>
<evidence type="ECO:0000256" key="4">
    <source>
        <dbReference type="ARBA" id="ARBA00022475"/>
    </source>
</evidence>
<keyword evidence="8 12" id="KW-0472">Membrane</keyword>
<keyword evidence="6" id="KW-0769">Symport</keyword>
<dbReference type="AlphaFoldDB" id="A0A7H1B0D2"/>
<feature type="transmembrane region" description="Helical" evidence="12">
    <location>
        <begin position="265"/>
        <end position="287"/>
    </location>
</feature>
<dbReference type="InterPro" id="IPR051084">
    <property type="entry name" value="H+-coupled_symporters"/>
</dbReference>
<gene>
    <name evidence="14" type="ORF">IAG42_00190</name>
</gene>
<feature type="transmembrane region" description="Helical" evidence="12">
    <location>
        <begin position="87"/>
        <end position="105"/>
    </location>
</feature>
<dbReference type="GO" id="GO:0005886">
    <property type="term" value="C:plasma membrane"/>
    <property type="evidence" value="ECO:0007669"/>
    <property type="project" value="UniProtKB-SubCell"/>
</dbReference>
<dbReference type="PROSITE" id="PS00217">
    <property type="entry name" value="SUGAR_TRANSPORT_2"/>
    <property type="match status" value="1"/>
</dbReference>
<evidence type="ECO:0000256" key="11">
    <source>
        <dbReference type="SAM" id="MobiDB-lite"/>
    </source>
</evidence>